<protein>
    <recommendedName>
        <fullName evidence="3">DUF6310 domain-containing protein</fullName>
    </recommendedName>
</protein>
<feature type="domain" description="DUF6310" evidence="3">
    <location>
        <begin position="177"/>
        <end position="303"/>
    </location>
</feature>
<keyword evidence="2" id="KW-0732">Signal</keyword>
<dbReference type="AlphaFoldDB" id="A0A1I0L611"/>
<name>A0A1I0L611_9BACT</name>
<keyword evidence="5" id="KW-1185">Reference proteome</keyword>
<evidence type="ECO:0000313" key="5">
    <source>
        <dbReference type="Proteomes" id="UP000199181"/>
    </source>
</evidence>
<dbReference type="EMBL" id="FOIJ01000020">
    <property type="protein sequence ID" value="SEU35163.1"/>
    <property type="molecule type" value="Genomic_DNA"/>
</dbReference>
<dbReference type="Proteomes" id="UP000199181">
    <property type="component" value="Unassembled WGS sequence"/>
</dbReference>
<feature type="region of interest" description="Disordered" evidence="1">
    <location>
        <begin position="134"/>
        <end position="192"/>
    </location>
</feature>
<dbReference type="InterPro" id="IPR046277">
    <property type="entry name" value="DUF6310"/>
</dbReference>
<proteinExistence type="predicted"/>
<feature type="signal peptide" evidence="2">
    <location>
        <begin position="1"/>
        <end position="17"/>
    </location>
</feature>
<accession>A0A1I0L611</accession>
<evidence type="ECO:0000256" key="2">
    <source>
        <dbReference type="SAM" id="SignalP"/>
    </source>
</evidence>
<gene>
    <name evidence="4" type="ORF">SAMN05443639_12010</name>
</gene>
<feature type="chain" id="PRO_5011652156" description="DUF6310 domain-containing protein" evidence="2">
    <location>
        <begin position="18"/>
        <end position="303"/>
    </location>
</feature>
<evidence type="ECO:0000256" key="1">
    <source>
        <dbReference type="SAM" id="MobiDB-lite"/>
    </source>
</evidence>
<organism evidence="4 5">
    <name type="scientific">Stigmatella erecta</name>
    <dbReference type="NCBI Taxonomy" id="83460"/>
    <lineage>
        <taxon>Bacteria</taxon>
        <taxon>Pseudomonadati</taxon>
        <taxon>Myxococcota</taxon>
        <taxon>Myxococcia</taxon>
        <taxon>Myxococcales</taxon>
        <taxon>Cystobacterineae</taxon>
        <taxon>Archangiaceae</taxon>
        <taxon>Stigmatella</taxon>
    </lineage>
</organism>
<sequence length="303" mass="33258">MGLRAYAALLLFLSACAAPTPGLKKPVARSQRLANLQRAAALPWKDEGRCVVQEASHPWPLLVDRCFQALDREKVQFRDPTGRCAVASAGAAAVGIGICILAAPEIVLGAVILTGAVVVAVAIQEALDTHELSGIRPDDERPVLQTEPSSTTALPKRRPKPQPSGQNWPPLPPSSVERERNPKCTPQRVPHLGGDELHNTCADRVPQNSFRGWDVLVNAKHFDALQLRARVLWEIKTDNFDTYSLYLQRTVPEQQVPELRRERDLARACGFDFRVGVRSAAHKAALELADPDLDGVIVVMDWC</sequence>
<evidence type="ECO:0000313" key="4">
    <source>
        <dbReference type="EMBL" id="SEU35163.1"/>
    </source>
</evidence>
<dbReference type="Pfam" id="PF19829">
    <property type="entry name" value="DUF6310"/>
    <property type="match status" value="1"/>
</dbReference>
<dbReference type="PROSITE" id="PS51257">
    <property type="entry name" value="PROKAR_LIPOPROTEIN"/>
    <property type="match status" value="1"/>
</dbReference>
<reference evidence="5" key="1">
    <citation type="submission" date="2016-10" db="EMBL/GenBank/DDBJ databases">
        <authorList>
            <person name="Varghese N."/>
            <person name="Submissions S."/>
        </authorList>
    </citation>
    <scope>NUCLEOTIDE SEQUENCE [LARGE SCALE GENOMIC DNA]</scope>
    <source>
        <strain evidence="5">DSM 16858</strain>
    </source>
</reference>
<evidence type="ECO:0000259" key="3">
    <source>
        <dbReference type="Pfam" id="PF19829"/>
    </source>
</evidence>